<gene>
    <name evidence="10" type="ORF">FOZ76_12625</name>
</gene>
<dbReference type="GO" id="GO:0005524">
    <property type="term" value="F:ATP binding"/>
    <property type="evidence" value="ECO:0007669"/>
    <property type="project" value="UniProtKB-KW"/>
</dbReference>
<dbReference type="SUPFAM" id="SSF55681">
    <property type="entry name" value="Class II aaRS and biotin synthetases"/>
    <property type="match status" value="1"/>
</dbReference>
<evidence type="ECO:0000259" key="9">
    <source>
        <dbReference type="Pfam" id="PF03099"/>
    </source>
</evidence>
<dbReference type="SUPFAM" id="SSF50037">
    <property type="entry name" value="C-terminal domain of transcriptional repressors"/>
    <property type="match status" value="1"/>
</dbReference>
<comment type="catalytic activity">
    <reaction evidence="6">
        <text>biotin + L-lysyl-[protein] + ATP = N(6)-biotinyl-L-lysyl-[protein] + AMP + diphosphate + H(+)</text>
        <dbReference type="Rhea" id="RHEA:11756"/>
        <dbReference type="Rhea" id="RHEA-COMP:9752"/>
        <dbReference type="Rhea" id="RHEA-COMP:10505"/>
        <dbReference type="ChEBI" id="CHEBI:15378"/>
        <dbReference type="ChEBI" id="CHEBI:29969"/>
        <dbReference type="ChEBI" id="CHEBI:30616"/>
        <dbReference type="ChEBI" id="CHEBI:33019"/>
        <dbReference type="ChEBI" id="CHEBI:57586"/>
        <dbReference type="ChEBI" id="CHEBI:83144"/>
        <dbReference type="ChEBI" id="CHEBI:456215"/>
        <dbReference type="EC" id="6.3.4.15"/>
    </reaction>
</comment>
<protein>
    <recommendedName>
        <fullName evidence="5">biotin--[biotin carboxyl-carrier protein] ligase</fullName>
        <ecNumber evidence="5">6.3.4.15</ecNumber>
    </recommendedName>
</protein>
<dbReference type="Gene3D" id="2.30.30.100">
    <property type="match status" value="1"/>
</dbReference>
<dbReference type="InterPro" id="IPR004408">
    <property type="entry name" value="Biotin_CoA_COase_ligase"/>
</dbReference>
<proteinExistence type="predicted"/>
<keyword evidence="4" id="KW-0092">Biotin</keyword>
<keyword evidence="11" id="KW-1185">Reference proteome</keyword>
<reference evidence="10 11" key="1">
    <citation type="submission" date="2019-07" db="EMBL/GenBank/DDBJ databases">
        <title>Qingshengfaniella alkalisoli gen. nov., sp. nov., isolated from saline soil.</title>
        <authorList>
            <person name="Xu L."/>
            <person name="Huang X.-X."/>
            <person name="Sun J.-Q."/>
        </authorList>
    </citation>
    <scope>NUCLEOTIDE SEQUENCE [LARGE SCALE GENOMIC DNA]</scope>
    <source>
        <strain evidence="10 11">DSM 27279</strain>
    </source>
</reference>
<dbReference type="NCBIfam" id="TIGR00121">
    <property type="entry name" value="birA_ligase"/>
    <property type="match status" value="1"/>
</dbReference>
<accession>A0A556AMR1</accession>
<dbReference type="InterPro" id="IPR008988">
    <property type="entry name" value="Transcriptional_repressor_C"/>
</dbReference>
<sequence>MHPAPRCRQYNVRVRSPSSGRRRPSHQPHFVSAPSELPPRAVLISHLAQRLPDWASVEWVDTTGSTNTDLLARARAGARLPALLGTTHQNQGRGRSNRNFHANPGDTLTFSCAFELDIAPIALPTLSVLAGLVACETLTQSLGRDHALCLKWPNDLQWGEAKLAGLLLESAGIMTGRAARVVVGLGVNLRGADRLTAALGRPVADWSHTGSRRAVADVCADLANAWRVAFAQAADAWVEGVGLPDLPARYAQHDALRGRPVNVLENGEVQLQGIADGVAPDGQLRIRTAGGIALVNVGDVSVRAQAGQP</sequence>
<feature type="region of interest" description="Disordered" evidence="7">
    <location>
        <begin position="13"/>
        <end position="34"/>
    </location>
</feature>
<evidence type="ECO:0000313" key="11">
    <source>
        <dbReference type="Proteomes" id="UP000318405"/>
    </source>
</evidence>
<organism evidence="10 11">
    <name type="scientific">Verticiella sediminum</name>
    <dbReference type="NCBI Taxonomy" id="1247510"/>
    <lineage>
        <taxon>Bacteria</taxon>
        <taxon>Pseudomonadati</taxon>
        <taxon>Pseudomonadota</taxon>
        <taxon>Betaproteobacteria</taxon>
        <taxon>Burkholderiales</taxon>
        <taxon>Alcaligenaceae</taxon>
        <taxon>Verticiella</taxon>
    </lineage>
</organism>
<dbReference type="EC" id="6.3.4.15" evidence="5"/>
<dbReference type="Gene3D" id="3.30.930.10">
    <property type="entry name" value="Bira Bifunctional Protein, Domain 2"/>
    <property type="match status" value="1"/>
</dbReference>
<evidence type="ECO:0000256" key="2">
    <source>
        <dbReference type="ARBA" id="ARBA00022741"/>
    </source>
</evidence>
<keyword evidence="1 10" id="KW-0436">Ligase</keyword>
<feature type="domain" description="BPL/LPL catalytic" evidence="9">
    <location>
        <begin position="86"/>
        <end position="188"/>
    </location>
</feature>
<keyword evidence="3" id="KW-0067">ATP-binding</keyword>
<comment type="caution">
    <text evidence="10">The sequence shown here is derived from an EMBL/GenBank/DDBJ whole genome shotgun (WGS) entry which is preliminary data.</text>
</comment>
<dbReference type="CDD" id="cd16442">
    <property type="entry name" value="BPL"/>
    <property type="match status" value="1"/>
</dbReference>
<dbReference type="InterPro" id="IPR004143">
    <property type="entry name" value="BPL_LPL_catalytic"/>
</dbReference>
<feature type="domain" description="Biotin protein ligase C-terminal" evidence="8">
    <location>
        <begin position="258"/>
        <end position="303"/>
    </location>
</feature>
<dbReference type="PANTHER" id="PTHR12835:SF5">
    <property type="entry name" value="BIOTIN--PROTEIN LIGASE"/>
    <property type="match status" value="1"/>
</dbReference>
<evidence type="ECO:0000256" key="6">
    <source>
        <dbReference type="ARBA" id="ARBA00047846"/>
    </source>
</evidence>
<dbReference type="PANTHER" id="PTHR12835">
    <property type="entry name" value="BIOTIN PROTEIN LIGASE"/>
    <property type="match status" value="1"/>
</dbReference>
<name>A0A556AMR1_9BURK</name>
<dbReference type="InterPro" id="IPR045864">
    <property type="entry name" value="aa-tRNA-synth_II/BPL/LPL"/>
</dbReference>
<dbReference type="OrthoDB" id="9807064at2"/>
<keyword evidence="2" id="KW-0547">Nucleotide-binding</keyword>
<evidence type="ECO:0000256" key="1">
    <source>
        <dbReference type="ARBA" id="ARBA00022598"/>
    </source>
</evidence>
<dbReference type="AlphaFoldDB" id="A0A556AMR1"/>
<dbReference type="Pfam" id="PF02237">
    <property type="entry name" value="BPL_C"/>
    <property type="match status" value="1"/>
</dbReference>
<evidence type="ECO:0000256" key="7">
    <source>
        <dbReference type="SAM" id="MobiDB-lite"/>
    </source>
</evidence>
<evidence type="ECO:0000256" key="4">
    <source>
        <dbReference type="ARBA" id="ARBA00023267"/>
    </source>
</evidence>
<dbReference type="InterPro" id="IPR003142">
    <property type="entry name" value="BPL_C"/>
</dbReference>
<dbReference type="EMBL" id="VLTJ01000025">
    <property type="protein sequence ID" value="TSH94155.1"/>
    <property type="molecule type" value="Genomic_DNA"/>
</dbReference>
<dbReference type="Proteomes" id="UP000318405">
    <property type="component" value="Unassembled WGS sequence"/>
</dbReference>
<evidence type="ECO:0000256" key="5">
    <source>
        <dbReference type="ARBA" id="ARBA00024227"/>
    </source>
</evidence>
<evidence type="ECO:0000256" key="3">
    <source>
        <dbReference type="ARBA" id="ARBA00022840"/>
    </source>
</evidence>
<dbReference type="GO" id="GO:0005737">
    <property type="term" value="C:cytoplasm"/>
    <property type="evidence" value="ECO:0007669"/>
    <property type="project" value="TreeGrafter"/>
</dbReference>
<dbReference type="GO" id="GO:0004077">
    <property type="term" value="F:biotin--[biotin carboxyl-carrier protein] ligase activity"/>
    <property type="evidence" value="ECO:0007669"/>
    <property type="project" value="UniProtKB-EC"/>
</dbReference>
<evidence type="ECO:0000259" key="8">
    <source>
        <dbReference type="Pfam" id="PF02237"/>
    </source>
</evidence>
<dbReference type="Pfam" id="PF03099">
    <property type="entry name" value="BPL_LplA_LipB"/>
    <property type="match status" value="1"/>
</dbReference>
<evidence type="ECO:0000313" key="10">
    <source>
        <dbReference type="EMBL" id="TSH94155.1"/>
    </source>
</evidence>